<comment type="caution">
    <text evidence="3">The sequence shown here is derived from an EMBL/GenBank/DDBJ whole genome shotgun (WGS) entry which is preliminary data.</text>
</comment>
<keyword evidence="1" id="KW-1133">Transmembrane helix</keyword>
<dbReference type="Gene3D" id="1.50.10.10">
    <property type="match status" value="1"/>
</dbReference>
<dbReference type="SUPFAM" id="SSF48208">
    <property type="entry name" value="Six-hairpin glycosidases"/>
    <property type="match status" value="1"/>
</dbReference>
<dbReference type="Proteomes" id="UP001521184">
    <property type="component" value="Unassembled WGS sequence"/>
</dbReference>
<keyword evidence="4" id="KW-1185">Reference proteome</keyword>
<sequence>MKEENKPKLLFWLCAVQFVFSSMVLAMNIPARLFVRQHSDPDEHLDGTFTQRRRFADSGFLLHLWSVEMACCSGGIGVLVFLALLTTVCRIGWTRLIRKIRNPTSLTSRECHLMRHVPARMVFFHPRVIISFCLWTNLCFAAAACITVYVSNGISDHIDMNGSGARFLGEFDIEVYLCEVLPWMLRDDSQVALMMTRERCMLAQSARWMLLFSSMFSFFQFFLCVWVVDSISRPLSSAGEKRKVRQWQNQRAKGYPERAASSAIEDVPESCWRDTVCDGPVEAAFPGPWDANIYAPSSRTVQPSSILSLANASIVSSYPGAATLQGNASALVFDFGREVGGIVHLSYTAAGSGTLGLAFSEAKNWIGLTSDSSNGLFQAGDGAIYDTSFNTDSASNRSYVMPDEKLRGGFRYLTLFLLTNSTSATIDIGSIDLELSFQPTWANLRAYQGYFHSSDELLNRIWYAGAYTLQTNAVPVNTGRAWPALSAGWANNGTLSNGSTVIVDGAKRDRAVWPGDMGVAVPAAYVSTGELESVRNALEVMYDYQEADGAIPEAGPPLLQKGSDTYHMWTMIGTYNYVLYGGDLDFLGLVWERYLKAMDYVYGKVDDSGLLNVTGTRDWARWQQGWNNTEANMILYHTLTTAATLADWQTNTTNSTLSTTYLARASALRTAINTHTWDAAASLYRDNATLTTLHPQDANALSLYFGVAPTNSTTTAAISAALTANWTPLGAEPPELPGNISPFISSLELRAHVAAAAPRRALDLVRLSWGWYADHPNGTGGSTVIEGFRTDGTFAYRAERGYAYDESYVSHAHGWSAGPTGVLTEGIVGLGVRDLAGRKWGVTPRWGDLRFARAGFSTPLGKFEAGWERGGGGSATVVWWSAPEGTEGVVVVGDLGEVADVTVEVGGEDVEGVEVGDDGSVSVEVVATGGNYTMTVT</sequence>
<evidence type="ECO:0000313" key="3">
    <source>
        <dbReference type="EMBL" id="KAL1644232.1"/>
    </source>
</evidence>
<dbReference type="Gene3D" id="2.60.420.10">
    <property type="entry name" value="Maltose phosphorylase, domain 3"/>
    <property type="match status" value="1"/>
</dbReference>
<feature type="transmembrane region" description="Helical" evidence="1">
    <location>
        <begin position="64"/>
        <end position="93"/>
    </location>
</feature>
<accession>A0ABR3TTQ6</accession>
<dbReference type="EMBL" id="JAKEKT020000024">
    <property type="protein sequence ID" value="KAL1644232.1"/>
    <property type="molecule type" value="Genomic_DNA"/>
</dbReference>
<dbReference type="InterPro" id="IPR008928">
    <property type="entry name" value="6-hairpin_glycosidase_sf"/>
</dbReference>
<keyword evidence="1" id="KW-0812">Transmembrane</keyword>
<proteinExistence type="predicted"/>
<evidence type="ECO:0000313" key="4">
    <source>
        <dbReference type="Proteomes" id="UP001521184"/>
    </source>
</evidence>
<dbReference type="PANTHER" id="PTHR34987">
    <property type="entry name" value="C, PUTATIVE (AFU_ORTHOLOGUE AFUA_3G02880)-RELATED"/>
    <property type="match status" value="1"/>
</dbReference>
<dbReference type="InterPro" id="IPR012341">
    <property type="entry name" value="6hp_glycosidase-like_sf"/>
</dbReference>
<dbReference type="Pfam" id="PF17389">
    <property type="entry name" value="Bac_rhamnosid6H"/>
    <property type="match status" value="1"/>
</dbReference>
<gene>
    <name evidence="3" type="ORF">SLS58_004512</name>
</gene>
<protein>
    <recommendedName>
        <fullName evidence="2">Alpha-L-rhamnosidase six-hairpin glycosidase domain-containing protein</fullName>
    </recommendedName>
</protein>
<name>A0ABR3TTQ6_9PEZI</name>
<organism evidence="3 4">
    <name type="scientific">Diplodia intermedia</name>
    <dbReference type="NCBI Taxonomy" id="856260"/>
    <lineage>
        <taxon>Eukaryota</taxon>
        <taxon>Fungi</taxon>
        <taxon>Dikarya</taxon>
        <taxon>Ascomycota</taxon>
        <taxon>Pezizomycotina</taxon>
        <taxon>Dothideomycetes</taxon>
        <taxon>Dothideomycetes incertae sedis</taxon>
        <taxon>Botryosphaeriales</taxon>
        <taxon>Botryosphaeriaceae</taxon>
        <taxon>Diplodia</taxon>
    </lineage>
</organism>
<keyword evidence="1" id="KW-0472">Membrane</keyword>
<feature type="transmembrane region" description="Helical" evidence="1">
    <location>
        <begin position="128"/>
        <end position="151"/>
    </location>
</feature>
<evidence type="ECO:0000256" key="1">
    <source>
        <dbReference type="SAM" id="Phobius"/>
    </source>
</evidence>
<dbReference type="InterPro" id="IPR035396">
    <property type="entry name" value="Bac_rhamnosid6H"/>
</dbReference>
<reference evidence="3 4" key="1">
    <citation type="journal article" date="2023" name="Plant Dis.">
        <title>First Report of Diplodia intermedia Causing Canker and Dieback Diseases on Apple Trees in Canada.</title>
        <authorList>
            <person name="Ellouze W."/>
            <person name="Ilyukhin E."/>
            <person name="Sulman M."/>
            <person name="Ali S."/>
        </authorList>
    </citation>
    <scope>NUCLEOTIDE SEQUENCE [LARGE SCALE GENOMIC DNA]</scope>
    <source>
        <strain evidence="3 4">M45-28</strain>
    </source>
</reference>
<evidence type="ECO:0000259" key="2">
    <source>
        <dbReference type="Pfam" id="PF17389"/>
    </source>
</evidence>
<feature type="domain" description="Alpha-L-rhamnosidase six-hairpin glycosidase" evidence="2">
    <location>
        <begin position="491"/>
        <end position="720"/>
    </location>
</feature>
<dbReference type="PANTHER" id="PTHR34987:SF5">
    <property type="entry name" value="ALPHA-RHAMNOSIDASE"/>
    <property type="match status" value="1"/>
</dbReference>